<dbReference type="InterPro" id="IPR036388">
    <property type="entry name" value="WH-like_DNA-bd_sf"/>
</dbReference>
<evidence type="ECO:0000259" key="1">
    <source>
        <dbReference type="SMART" id="SM00418"/>
    </source>
</evidence>
<dbReference type="Pfam" id="PF12840">
    <property type="entry name" value="HTH_20"/>
    <property type="match status" value="1"/>
</dbReference>
<dbReference type="InterPro" id="IPR001845">
    <property type="entry name" value="HTH_ArsR_DNA-bd_dom"/>
</dbReference>
<dbReference type="Proteomes" id="UP000322244">
    <property type="component" value="Unassembled WGS sequence"/>
</dbReference>
<name>A0A5A7SC51_9NOCA</name>
<gene>
    <name evidence="2" type="ORF">FOY51_09705</name>
</gene>
<comment type="caution">
    <text evidence="2">The sequence shown here is derived from an EMBL/GenBank/DDBJ whole genome shotgun (WGS) entry which is preliminary data.</text>
</comment>
<keyword evidence="3" id="KW-1185">Reference proteome</keyword>
<proteinExistence type="predicted"/>
<dbReference type="SUPFAM" id="SSF46785">
    <property type="entry name" value="Winged helix' DNA-binding domain"/>
    <property type="match status" value="1"/>
</dbReference>
<dbReference type="SMART" id="SM00418">
    <property type="entry name" value="HTH_ARSR"/>
    <property type="match status" value="1"/>
</dbReference>
<dbReference type="EMBL" id="VLNY01000003">
    <property type="protein sequence ID" value="KAA0023720.1"/>
    <property type="molecule type" value="Genomic_DNA"/>
</dbReference>
<sequence>MADLKALSHPVRLRLIYALKIDGPMTATQLGKIVDESPASVSYHMRQLAAHGFAMEATDAGGDRRERWWQAAEGGFTFARDDFADSPEAVEAVGAGRRAMIAHQWGRLREYDESSATWSEDWQRAAFASDDLLRLTPDETQLFEDELRNVIDKWRAKGKATAEVDGREPVMLLLHGFPTRP</sequence>
<dbReference type="GO" id="GO:0003700">
    <property type="term" value="F:DNA-binding transcription factor activity"/>
    <property type="evidence" value="ECO:0007669"/>
    <property type="project" value="InterPro"/>
</dbReference>
<dbReference type="InterPro" id="IPR036390">
    <property type="entry name" value="WH_DNA-bd_sf"/>
</dbReference>
<dbReference type="Gene3D" id="1.10.10.10">
    <property type="entry name" value="Winged helix-like DNA-binding domain superfamily/Winged helix DNA-binding domain"/>
    <property type="match status" value="1"/>
</dbReference>
<dbReference type="CDD" id="cd00090">
    <property type="entry name" value="HTH_ARSR"/>
    <property type="match status" value="1"/>
</dbReference>
<reference evidence="2 3" key="1">
    <citation type="submission" date="2019-07" db="EMBL/GenBank/DDBJ databases">
        <title>Rhodococcus cavernicolus sp. nov., isolated from a cave.</title>
        <authorList>
            <person name="Lee S.D."/>
        </authorList>
    </citation>
    <scope>NUCLEOTIDE SEQUENCE [LARGE SCALE GENOMIC DNA]</scope>
    <source>
        <strain evidence="2 3">C1-24</strain>
    </source>
</reference>
<evidence type="ECO:0000313" key="3">
    <source>
        <dbReference type="Proteomes" id="UP000322244"/>
    </source>
</evidence>
<dbReference type="AlphaFoldDB" id="A0A5A7SC51"/>
<feature type="domain" description="HTH arsR-type" evidence="1">
    <location>
        <begin position="2"/>
        <end position="98"/>
    </location>
</feature>
<protein>
    <submittedName>
        <fullName evidence="2">Helix-turn-helix domain-containing protein</fullName>
    </submittedName>
</protein>
<dbReference type="OrthoDB" id="7945987at2"/>
<dbReference type="InterPro" id="IPR011991">
    <property type="entry name" value="ArsR-like_HTH"/>
</dbReference>
<organism evidence="2 3">
    <name type="scientific">Antrihabitans cavernicola</name>
    <dbReference type="NCBI Taxonomy" id="2495913"/>
    <lineage>
        <taxon>Bacteria</taxon>
        <taxon>Bacillati</taxon>
        <taxon>Actinomycetota</taxon>
        <taxon>Actinomycetes</taxon>
        <taxon>Mycobacteriales</taxon>
        <taxon>Nocardiaceae</taxon>
        <taxon>Antrihabitans</taxon>
    </lineage>
</organism>
<accession>A0A5A7SC51</accession>
<dbReference type="PRINTS" id="PR00778">
    <property type="entry name" value="HTHARSR"/>
</dbReference>
<evidence type="ECO:0000313" key="2">
    <source>
        <dbReference type="EMBL" id="KAA0023720.1"/>
    </source>
</evidence>